<dbReference type="Proteomes" id="UP000009168">
    <property type="component" value="Unassembled WGS sequence"/>
</dbReference>
<dbReference type="HOGENOM" id="CLU_999197_0_0_1"/>
<sequence>MDLQEKSYSPQEIESLISLIDTCILEANQTINSLHKELSEVKDENLQIKNKLNQYEDNQEEMQLMLLEKDEEIKKLQGLLEMKNQQNQLKVNNGNINSNRNDDLSHFLKIIDSLNTENKQLRQQIELLQYENQKAIQLACSAKNNKLFREINSKLDLQSPNNSNIENNVAAMNINDTFTNKLKGNLQNINSNNSNSNNNLNINNLSYIHHNNNSFNNSTNEILKKFNLSDSTNLANPSATIMNNQQLTNNNSTNLASTKKNYKYLKPKK</sequence>
<gene>
    <name evidence="2" type="ORF">TTHERM_00713330</name>
</gene>
<proteinExistence type="predicted"/>
<protein>
    <submittedName>
        <fullName evidence="2">Uncharacterized protein</fullName>
    </submittedName>
</protein>
<organism evidence="2 3">
    <name type="scientific">Tetrahymena thermophila (strain SB210)</name>
    <dbReference type="NCBI Taxonomy" id="312017"/>
    <lineage>
        <taxon>Eukaryota</taxon>
        <taxon>Sar</taxon>
        <taxon>Alveolata</taxon>
        <taxon>Ciliophora</taxon>
        <taxon>Intramacronucleata</taxon>
        <taxon>Oligohymenophorea</taxon>
        <taxon>Hymenostomatida</taxon>
        <taxon>Tetrahymenina</taxon>
        <taxon>Tetrahymenidae</taxon>
        <taxon>Tetrahymena</taxon>
    </lineage>
</organism>
<reference evidence="3" key="1">
    <citation type="journal article" date="2006" name="PLoS Biol.">
        <title>Macronuclear genome sequence of the ciliate Tetrahymena thermophila, a model eukaryote.</title>
        <authorList>
            <person name="Eisen J.A."/>
            <person name="Coyne R.S."/>
            <person name="Wu M."/>
            <person name="Wu D."/>
            <person name="Thiagarajan M."/>
            <person name="Wortman J.R."/>
            <person name="Badger J.H."/>
            <person name="Ren Q."/>
            <person name="Amedeo P."/>
            <person name="Jones K.M."/>
            <person name="Tallon L.J."/>
            <person name="Delcher A.L."/>
            <person name="Salzberg S.L."/>
            <person name="Silva J.C."/>
            <person name="Haas B.J."/>
            <person name="Majoros W.H."/>
            <person name="Farzad M."/>
            <person name="Carlton J.M."/>
            <person name="Smith R.K. Jr."/>
            <person name="Garg J."/>
            <person name="Pearlman R.E."/>
            <person name="Karrer K.M."/>
            <person name="Sun L."/>
            <person name="Manning G."/>
            <person name="Elde N.C."/>
            <person name="Turkewitz A.P."/>
            <person name="Asai D.J."/>
            <person name="Wilkes D.E."/>
            <person name="Wang Y."/>
            <person name="Cai H."/>
            <person name="Collins K."/>
            <person name="Stewart B.A."/>
            <person name="Lee S.R."/>
            <person name="Wilamowska K."/>
            <person name="Weinberg Z."/>
            <person name="Ruzzo W.L."/>
            <person name="Wloga D."/>
            <person name="Gaertig J."/>
            <person name="Frankel J."/>
            <person name="Tsao C.-C."/>
            <person name="Gorovsky M.A."/>
            <person name="Keeling P.J."/>
            <person name="Waller R.F."/>
            <person name="Patron N.J."/>
            <person name="Cherry J.M."/>
            <person name="Stover N.A."/>
            <person name="Krieger C.J."/>
            <person name="del Toro C."/>
            <person name="Ryder H.F."/>
            <person name="Williamson S.C."/>
            <person name="Barbeau R.A."/>
            <person name="Hamilton E.P."/>
            <person name="Orias E."/>
        </authorList>
    </citation>
    <scope>NUCLEOTIDE SEQUENCE [LARGE SCALE GENOMIC DNA]</scope>
    <source>
        <strain evidence="3">SB210</strain>
    </source>
</reference>
<accession>Q24CW8</accession>
<evidence type="ECO:0000313" key="2">
    <source>
        <dbReference type="EMBL" id="EAS05640.2"/>
    </source>
</evidence>
<dbReference type="EMBL" id="GG662338">
    <property type="protein sequence ID" value="EAS05640.2"/>
    <property type="molecule type" value="Genomic_DNA"/>
</dbReference>
<name>Q24CW8_TETTS</name>
<evidence type="ECO:0000256" key="1">
    <source>
        <dbReference type="SAM" id="Coils"/>
    </source>
</evidence>
<keyword evidence="3" id="KW-1185">Reference proteome</keyword>
<feature type="coiled-coil region" evidence="1">
    <location>
        <begin position="24"/>
        <end position="138"/>
    </location>
</feature>
<keyword evidence="1" id="KW-0175">Coiled coil</keyword>
<dbReference type="KEGG" id="tet:TTHERM_00713330"/>
<dbReference type="RefSeq" id="XP_001025885.2">
    <property type="nucleotide sequence ID" value="XM_001025885.2"/>
</dbReference>
<evidence type="ECO:0000313" key="3">
    <source>
        <dbReference type="Proteomes" id="UP000009168"/>
    </source>
</evidence>
<dbReference type="InParanoid" id="Q24CW8"/>
<dbReference type="GeneID" id="7837466"/>
<dbReference type="AlphaFoldDB" id="Q24CW8"/>